<dbReference type="EMBL" id="CP038026">
    <property type="protein sequence ID" value="QBQ35161.1"/>
    <property type="molecule type" value="Genomic_DNA"/>
</dbReference>
<feature type="domain" description="DUF4123" evidence="1">
    <location>
        <begin position="19"/>
        <end position="136"/>
    </location>
</feature>
<accession>A0ABX5S4A8</accession>
<evidence type="ECO:0000313" key="2">
    <source>
        <dbReference type="EMBL" id="QBQ35161.1"/>
    </source>
</evidence>
<gene>
    <name evidence="2" type="ORF">E1742_02500</name>
</gene>
<reference evidence="2 3" key="1">
    <citation type="submission" date="2019-03" db="EMBL/GenBank/DDBJ databases">
        <title>Draft Genome Sequences of Six Type Strains of the Genus Massilia.</title>
        <authorList>
            <person name="Miess H."/>
            <person name="Frediansyhah A."/>
            <person name="Gross H."/>
        </authorList>
    </citation>
    <scope>NUCLEOTIDE SEQUENCE [LARGE SCALE GENOMIC DNA]</scope>
    <source>
        <strain evidence="2 3">DSM 17505</strain>
    </source>
</reference>
<dbReference type="Pfam" id="PF13503">
    <property type="entry name" value="DUF4123"/>
    <property type="match status" value="1"/>
</dbReference>
<protein>
    <submittedName>
        <fullName evidence="2">DUF4123 domain-containing protein</fullName>
    </submittedName>
</protein>
<dbReference type="InterPro" id="IPR025391">
    <property type="entry name" value="DUF4123"/>
</dbReference>
<dbReference type="RefSeq" id="WP_134383401.1">
    <property type="nucleotide sequence ID" value="NZ_BMWW01000009.1"/>
</dbReference>
<keyword evidence="3" id="KW-1185">Reference proteome</keyword>
<evidence type="ECO:0000259" key="1">
    <source>
        <dbReference type="Pfam" id="PF13503"/>
    </source>
</evidence>
<evidence type="ECO:0000313" key="3">
    <source>
        <dbReference type="Proteomes" id="UP000294359"/>
    </source>
</evidence>
<organism evidence="2 3">
    <name type="scientific">Pseudoduganella plicata</name>
    <dbReference type="NCBI Taxonomy" id="321984"/>
    <lineage>
        <taxon>Bacteria</taxon>
        <taxon>Pseudomonadati</taxon>
        <taxon>Pseudomonadota</taxon>
        <taxon>Betaproteobacteria</taxon>
        <taxon>Burkholderiales</taxon>
        <taxon>Oxalobacteraceae</taxon>
        <taxon>Telluria group</taxon>
        <taxon>Pseudoduganella</taxon>
    </lineage>
</organism>
<dbReference type="Proteomes" id="UP000294359">
    <property type="component" value="Chromosome"/>
</dbReference>
<name>A0ABX5S4A8_9BURK</name>
<proteinExistence type="predicted"/>
<sequence length="285" mass="31593">MRCTSLLPLLDFGTDFSTYSLLDGAQAPGIWDALRRDEEIEIYPLLGDSDVTLVGPILVFHKMGPACRTLSSMAEADSSSFYLSILQAHGNKDLLIAHLTTLTQVSHADGSQWIMRYYDPRVLPHWAGVLNSSQRALALSPIRAWHYMTADCSPERITGEGSQQLAFGHFEQICLSEEQSVELLCRCAPLMLMSIISQERGGDIWCRGECERSEFVHQVLANAKNLGIIEFSDQKTFILLALAYGENFHESAAFLEMWKAESGGGLNAMILKMPSQLLSGFGLNK</sequence>